<organism evidence="6 7">
    <name type="scientific">Amaricoccus solimangrovi</name>
    <dbReference type="NCBI Taxonomy" id="2589815"/>
    <lineage>
        <taxon>Bacteria</taxon>
        <taxon>Pseudomonadati</taxon>
        <taxon>Pseudomonadota</taxon>
        <taxon>Alphaproteobacteria</taxon>
        <taxon>Rhodobacterales</taxon>
        <taxon>Paracoccaceae</taxon>
        <taxon>Amaricoccus</taxon>
    </lineage>
</organism>
<dbReference type="SMART" id="SM00028">
    <property type="entry name" value="TPR"/>
    <property type="match status" value="3"/>
</dbReference>
<feature type="chain" id="PRO_5021457944" evidence="5">
    <location>
        <begin position="27"/>
        <end position="223"/>
    </location>
</feature>
<gene>
    <name evidence="6" type="ORF">FJM51_18245</name>
</gene>
<reference evidence="6 7" key="1">
    <citation type="submission" date="2019-06" db="EMBL/GenBank/DDBJ databases">
        <title>A novel bacterium of genus Amaricoccus, isolated from marine sediment.</title>
        <authorList>
            <person name="Huang H."/>
            <person name="Mo K."/>
            <person name="Hu Y."/>
        </authorList>
    </citation>
    <scope>NUCLEOTIDE SEQUENCE [LARGE SCALE GENOMIC DNA]</scope>
    <source>
        <strain evidence="6 7">HB172011</strain>
    </source>
</reference>
<dbReference type="PROSITE" id="PS50005">
    <property type="entry name" value="TPR"/>
    <property type="match status" value="1"/>
</dbReference>
<dbReference type="AlphaFoldDB" id="A0A501WJL9"/>
<accession>A0A501WJL9</accession>
<evidence type="ECO:0000256" key="2">
    <source>
        <dbReference type="ARBA" id="ARBA00022803"/>
    </source>
</evidence>
<dbReference type="Proteomes" id="UP000319255">
    <property type="component" value="Unassembled WGS sequence"/>
</dbReference>
<feature type="signal peptide" evidence="5">
    <location>
        <begin position="1"/>
        <end position="26"/>
    </location>
</feature>
<dbReference type="PANTHER" id="PTHR45831">
    <property type="entry name" value="LD24721P"/>
    <property type="match status" value="1"/>
</dbReference>
<keyword evidence="5" id="KW-0732">Signal</keyword>
<evidence type="ECO:0000313" key="7">
    <source>
        <dbReference type="Proteomes" id="UP000319255"/>
    </source>
</evidence>
<dbReference type="EMBL" id="VFRP01000023">
    <property type="protein sequence ID" value="TPE48324.1"/>
    <property type="molecule type" value="Genomic_DNA"/>
</dbReference>
<evidence type="ECO:0000256" key="5">
    <source>
        <dbReference type="SAM" id="SignalP"/>
    </source>
</evidence>
<dbReference type="Pfam" id="PF13432">
    <property type="entry name" value="TPR_16"/>
    <property type="match status" value="1"/>
</dbReference>
<evidence type="ECO:0000313" key="6">
    <source>
        <dbReference type="EMBL" id="TPE48324.1"/>
    </source>
</evidence>
<dbReference type="GO" id="GO:0072380">
    <property type="term" value="C:TRC complex"/>
    <property type="evidence" value="ECO:0007669"/>
    <property type="project" value="TreeGrafter"/>
</dbReference>
<evidence type="ECO:0000256" key="4">
    <source>
        <dbReference type="SAM" id="MobiDB-lite"/>
    </source>
</evidence>
<feature type="repeat" description="TPR" evidence="3">
    <location>
        <begin position="137"/>
        <end position="170"/>
    </location>
</feature>
<dbReference type="GO" id="GO:0060090">
    <property type="term" value="F:molecular adaptor activity"/>
    <property type="evidence" value="ECO:0007669"/>
    <property type="project" value="TreeGrafter"/>
</dbReference>
<dbReference type="InterPro" id="IPR047150">
    <property type="entry name" value="SGT"/>
</dbReference>
<keyword evidence="1" id="KW-0677">Repeat</keyword>
<feature type="region of interest" description="Disordered" evidence="4">
    <location>
        <begin position="27"/>
        <end position="60"/>
    </location>
</feature>
<dbReference type="InterPro" id="IPR019734">
    <property type="entry name" value="TPR_rpt"/>
</dbReference>
<protein>
    <submittedName>
        <fullName evidence="6">Tetratricopeptide repeat protein</fullName>
    </submittedName>
</protein>
<proteinExistence type="predicted"/>
<dbReference type="Gene3D" id="1.25.40.10">
    <property type="entry name" value="Tetratricopeptide repeat domain"/>
    <property type="match status" value="1"/>
</dbReference>
<evidence type="ECO:0000256" key="3">
    <source>
        <dbReference type="PROSITE-ProRule" id="PRU00339"/>
    </source>
</evidence>
<keyword evidence="2 3" id="KW-0802">TPR repeat</keyword>
<dbReference type="OrthoDB" id="9815010at2"/>
<dbReference type="InterPro" id="IPR011990">
    <property type="entry name" value="TPR-like_helical_dom_sf"/>
</dbReference>
<dbReference type="GO" id="GO:0016020">
    <property type="term" value="C:membrane"/>
    <property type="evidence" value="ECO:0007669"/>
    <property type="project" value="TreeGrafter"/>
</dbReference>
<dbReference type="RefSeq" id="WP_140455561.1">
    <property type="nucleotide sequence ID" value="NZ_VFRP01000023.1"/>
</dbReference>
<name>A0A501WJL9_9RHOB</name>
<sequence length="223" mass="23807">MAGSGKRQRFGHALAIALIGAAPAFAQDAPAPESPDPPKLATPSYDAHDPASAPPEDTATAAQKQAAALDRLYGELADPGRRDWEKVQAEIERLWARSGSPAMDLLLRRAGREMRAENYPAAVDHLTALTELAPGFAEGWNARATAFYQLGEFSLAVADLEHVLALNPRHFGALTGLGIILDQTGQPAPALEALRAARALNPNRPDINDQIRRVERSLGAADL</sequence>
<dbReference type="PANTHER" id="PTHR45831:SF2">
    <property type="entry name" value="LD24721P"/>
    <property type="match status" value="1"/>
</dbReference>
<evidence type="ECO:0000256" key="1">
    <source>
        <dbReference type="ARBA" id="ARBA00022737"/>
    </source>
</evidence>
<keyword evidence="7" id="KW-1185">Reference proteome</keyword>
<comment type="caution">
    <text evidence="6">The sequence shown here is derived from an EMBL/GenBank/DDBJ whole genome shotgun (WGS) entry which is preliminary data.</text>
</comment>
<dbReference type="SUPFAM" id="SSF48452">
    <property type="entry name" value="TPR-like"/>
    <property type="match status" value="1"/>
</dbReference>
<dbReference type="GO" id="GO:0006620">
    <property type="term" value="P:post-translational protein targeting to endoplasmic reticulum membrane"/>
    <property type="evidence" value="ECO:0007669"/>
    <property type="project" value="TreeGrafter"/>
</dbReference>